<feature type="region of interest" description="Disordered" evidence="9">
    <location>
        <begin position="302"/>
        <end position="446"/>
    </location>
</feature>
<evidence type="ECO:0000256" key="9">
    <source>
        <dbReference type="SAM" id="MobiDB-lite"/>
    </source>
</evidence>
<dbReference type="CDD" id="cd02208">
    <property type="entry name" value="cupin_RmlC-like"/>
    <property type="match status" value="1"/>
</dbReference>
<feature type="compositionally biased region" description="Low complexity" evidence="9">
    <location>
        <begin position="630"/>
        <end position="643"/>
    </location>
</feature>
<dbReference type="EC" id="1.14.11.65" evidence="7"/>
<keyword evidence="12" id="KW-1185">Reference proteome</keyword>
<accession>A0A0L7LTD1</accession>
<dbReference type="EMBL" id="JTDY01000163">
    <property type="protein sequence ID" value="KOB78501.1"/>
    <property type="molecule type" value="Genomic_DNA"/>
</dbReference>
<feature type="region of interest" description="Disordered" evidence="9">
    <location>
        <begin position="1"/>
        <end position="70"/>
    </location>
</feature>
<dbReference type="GO" id="GO:0031490">
    <property type="term" value="F:chromatin DNA binding"/>
    <property type="evidence" value="ECO:0007669"/>
    <property type="project" value="TreeGrafter"/>
</dbReference>
<feature type="non-terminal residue" evidence="11">
    <location>
        <position position="1"/>
    </location>
</feature>
<comment type="subcellular location">
    <subcellularLocation>
        <location evidence="2">Nucleus</location>
    </subcellularLocation>
</comment>
<dbReference type="GO" id="GO:0140683">
    <property type="term" value="F:histone H3K9me/H3K9me2 demethylase activity"/>
    <property type="evidence" value="ECO:0007669"/>
    <property type="project" value="UniProtKB-EC"/>
</dbReference>
<evidence type="ECO:0000256" key="5">
    <source>
        <dbReference type="ARBA" id="ARBA00023004"/>
    </source>
</evidence>
<dbReference type="InterPro" id="IPR003347">
    <property type="entry name" value="JmjC_dom"/>
</dbReference>
<keyword evidence="4" id="KW-0560">Oxidoreductase</keyword>
<evidence type="ECO:0000256" key="4">
    <source>
        <dbReference type="ARBA" id="ARBA00023002"/>
    </source>
</evidence>
<dbReference type="Proteomes" id="UP000037510">
    <property type="component" value="Unassembled WGS sequence"/>
</dbReference>
<dbReference type="PROSITE" id="PS51184">
    <property type="entry name" value="JMJC"/>
    <property type="match status" value="1"/>
</dbReference>
<dbReference type="PANTHER" id="PTHR12549">
    <property type="entry name" value="JMJC DOMAIN-CONTAINING HISTONE DEMETHYLATION PROTEIN"/>
    <property type="match status" value="1"/>
</dbReference>
<proteinExistence type="predicted"/>
<evidence type="ECO:0000256" key="7">
    <source>
        <dbReference type="ARBA" id="ARBA00038951"/>
    </source>
</evidence>
<dbReference type="GO" id="GO:0000118">
    <property type="term" value="C:histone deacetylase complex"/>
    <property type="evidence" value="ECO:0007669"/>
    <property type="project" value="TreeGrafter"/>
</dbReference>
<feature type="compositionally biased region" description="Basic residues" evidence="9">
    <location>
        <begin position="341"/>
        <end position="355"/>
    </location>
</feature>
<dbReference type="PANTHER" id="PTHR12549:SF38">
    <property type="entry name" value="JMJC DOMAIN-CONTAINING HISTONE DEMETHYLASE 2, ISOFORM A"/>
    <property type="match status" value="1"/>
</dbReference>
<dbReference type="AlphaFoldDB" id="A0A0L7LTD1"/>
<dbReference type="SMART" id="SM00558">
    <property type="entry name" value="JmjC"/>
    <property type="match status" value="1"/>
</dbReference>
<gene>
    <name evidence="11" type="ORF">OBRU01_01109</name>
</gene>
<comment type="caution">
    <text evidence="11">The sequence shown here is derived from an EMBL/GenBank/DDBJ whole genome shotgun (WGS) entry which is preliminary data.</text>
</comment>
<dbReference type="STRING" id="104452.A0A0L7LTD1"/>
<protein>
    <recommendedName>
        <fullName evidence="7">[histone H3]-dimethyl-L-lysine(9) demethylase</fullName>
        <ecNumber evidence="7">1.14.11.65</ecNumber>
    </recommendedName>
</protein>
<dbReference type="GO" id="GO:0003712">
    <property type="term" value="F:transcription coregulator activity"/>
    <property type="evidence" value="ECO:0007669"/>
    <property type="project" value="TreeGrafter"/>
</dbReference>
<keyword evidence="3" id="KW-0479">Metal-binding</keyword>
<dbReference type="FunFam" id="2.60.120.650:FF:000004">
    <property type="entry name" value="Putative lysine-specific demethylase 3B"/>
    <property type="match status" value="1"/>
</dbReference>
<comment type="catalytic activity">
    <reaction evidence="8">
        <text>N(6),N(6)-dimethyl-L-lysyl(9)-[histone H3] + 2 2-oxoglutarate + 2 O2 = L-lysyl(9)-[histone H3] + 2 formaldehyde + 2 succinate + 2 CO2</text>
        <dbReference type="Rhea" id="RHEA:60188"/>
        <dbReference type="Rhea" id="RHEA-COMP:15541"/>
        <dbReference type="Rhea" id="RHEA-COMP:15546"/>
        <dbReference type="ChEBI" id="CHEBI:15379"/>
        <dbReference type="ChEBI" id="CHEBI:16526"/>
        <dbReference type="ChEBI" id="CHEBI:16810"/>
        <dbReference type="ChEBI" id="CHEBI:16842"/>
        <dbReference type="ChEBI" id="CHEBI:29969"/>
        <dbReference type="ChEBI" id="CHEBI:30031"/>
        <dbReference type="ChEBI" id="CHEBI:61976"/>
        <dbReference type="EC" id="1.14.11.65"/>
    </reaction>
</comment>
<feature type="region of interest" description="Disordered" evidence="9">
    <location>
        <begin position="623"/>
        <end position="670"/>
    </location>
</feature>
<reference evidence="11 12" key="1">
    <citation type="journal article" date="2015" name="Genome Biol. Evol.">
        <title>The genome of winter moth (Operophtera brumata) provides a genomic perspective on sexual dimorphism and phenology.</title>
        <authorList>
            <person name="Derks M.F."/>
            <person name="Smit S."/>
            <person name="Salis L."/>
            <person name="Schijlen E."/>
            <person name="Bossers A."/>
            <person name="Mateman C."/>
            <person name="Pijl A.S."/>
            <person name="de Ridder D."/>
            <person name="Groenen M.A."/>
            <person name="Visser M.E."/>
            <person name="Megens H.J."/>
        </authorList>
    </citation>
    <scope>NUCLEOTIDE SEQUENCE [LARGE SCALE GENOMIC DNA]</scope>
    <source>
        <strain evidence="11">WM2013NL</strain>
        <tissue evidence="11">Head and thorax</tissue>
    </source>
</reference>
<feature type="compositionally biased region" description="Polar residues" evidence="9">
    <location>
        <begin position="592"/>
        <end position="606"/>
    </location>
</feature>
<feature type="compositionally biased region" description="Low complexity" evidence="9">
    <location>
        <begin position="396"/>
        <end position="405"/>
    </location>
</feature>
<dbReference type="Pfam" id="PF02373">
    <property type="entry name" value="JmjC"/>
    <property type="match status" value="1"/>
</dbReference>
<evidence type="ECO:0000256" key="3">
    <source>
        <dbReference type="ARBA" id="ARBA00022723"/>
    </source>
</evidence>
<keyword evidence="6" id="KW-0539">Nucleus</keyword>
<dbReference type="GO" id="GO:0046872">
    <property type="term" value="F:metal ion binding"/>
    <property type="evidence" value="ECO:0007669"/>
    <property type="project" value="UniProtKB-KW"/>
</dbReference>
<evidence type="ECO:0000313" key="12">
    <source>
        <dbReference type="Proteomes" id="UP000037510"/>
    </source>
</evidence>
<feature type="domain" description="JmjC" evidence="10">
    <location>
        <begin position="861"/>
        <end position="1058"/>
    </location>
</feature>
<organism evidence="11 12">
    <name type="scientific">Operophtera brumata</name>
    <name type="common">Winter moth</name>
    <name type="synonym">Phalaena brumata</name>
    <dbReference type="NCBI Taxonomy" id="104452"/>
    <lineage>
        <taxon>Eukaryota</taxon>
        <taxon>Metazoa</taxon>
        <taxon>Ecdysozoa</taxon>
        <taxon>Arthropoda</taxon>
        <taxon>Hexapoda</taxon>
        <taxon>Insecta</taxon>
        <taxon>Pterygota</taxon>
        <taxon>Neoptera</taxon>
        <taxon>Endopterygota</taxon>
        <taxon>Lepidoptera</taxon>
        <taxon>Glossata</taxon>
        <taxon>Ditrysia</taxon>
        <taxon>Geometroidea</taxon>
        <taxon>Geometridae</taxon>
        <taxon>Larentiinae</taxon>
        <taxon>Operophtera</taxon>
    </lineage>
</organism>
<comment type="cofactor">
    <cofactor evidence="1">
        <name>Fe(2+)</name>
        <dbReference type="ChEBI" id="CHEBI:29033"/>
    </cofactor>
</comment>
<evidence type="ECO:0000259" key="10">
    <source>
        <dbReference type="PROSITE" id="PS51184"/>
    </source>
</evidence>
<feature type="compositionally biased region" description="Basic and acidic residues" evidence="9">
    <location>
        <begin position="582"/>
        <end position="591"/>
    </location>
</feature>
<evidence type="ECO:0000256" key="6">
    <source>
        <dbReference type="ARBA" id="ARBA00023242"/>
    </source>
</evidence>
<sequence>MRAAQSERAYYSPPAHAHPSHPAHPAQRPPVSAADYLPPHGRLSMPSKPDKAPPHPSLPKGEPNFAPYNYPYRSYEKMKDQHLPAPPPLVPEKNSVIVKHDAKQIHLEQKHPYPAKGREQQQHYLPARPYRTSASPHAQHPHAQHTLLPAGAHAAQHAAALAQAQDKNRRLYQPQPQRSPAAYYASHAHQGLSKPKVSSPAPQHVYGKPSSVTCAPPAPMHYAVAIDALNTPDKAAGSPLGASAPVRHLGKKAWLQRHETAPIGEGDCSGGGGTCITLPMAISRASEPDDSSSNIVVPVAAKSIQRGARKPAKPRKPKATNGQVEDVEEDSSSSERDAAPPKRKPPKAKRKKGAVPRKAGDDNKRKKASESGSESDKESDDKDSESGGSGSGSGSTSGRRGTAGRARGRRAGRGGGGRGGRRRDEPPAKRAAPAAPPKNTTESFLQNGPCFEDDKKLWLSSSAGAAELDIEMSCFLLREIGDQFCELLLQEKQAESHHLNEAWKRVVQGVREMCDVCETTLFNYHWTCGKCGFVLANLHDRRRASSSTAAADADSRGWRSRRRLQARARTAGRVLAAPLRNIKKEDIKDEPSTNGTSPVKSENGKSGSPLVSWLSDLPLKTELKSDKSETSSSDSEEGSNFSTLRELLIRPAPEGGDTQPKKKQKKSKSDILDDVISSVVDDKKDDDVDVKPFALANVVKRYEKAERASVRIMTLTESKLLYPDVPHAWLCDGKLLHLTEPTHPGNYKAFQDQWKRGQPVIVSDVSTLLDKELWSPESFSRDFGETRVDLVNCASGLVVPNQPGHKFWDGFELAAKRLRDERGAPMVLKLKDWPPGEDFAELLPGRFDDLMRALPLHEYTARTGRLNLAARLPECFVRPDLGPKMYTAYGGAGGTTNLHLDVSDAVNVMVHASAPADAQDRAREAARAAEEAGVDVLSRRRARQKPAAALWHIYAARDADKIRDFLVRAELERGARPRAHHDPVHDQTWYLDATLRDRLYREYGVEGYAILQCPGDAVFVPAGAPHQVRNLLDCIKVAEDFVSPENVSRCFELAQQFRRLSRSHSNKEDKLQIKNIVYHAVKDSLCCLEDALKQPEASE</sequence>
<feature type="region of interest" description="Disordered" evidence="9">
    <location>
        <begin position="582"/>
        <end position="611"/>
    </location>
</feature>
<evidence type="ECO:0000256" key="1">
    <source>
        <dbReference type="ARBA" id="ARBA00001954"/>
    </source>
</evidence>
<feature type="non-terminal residue" evidence="11">
    <location>
        <position position="1099"/>
    </location>
</feature>
<dbReference type="InterPro" id="IPR045109">
    <property type="entry name" value="LSDs-like"/>
</dbReference>
<name>A0A0L7LTD1_OPEBR</name>
<evidence type="ECO:0000256" key="2">
    <source>
        <dbReference type="ARBA" id="ARBA00004123"/>
    </source>
</evidence>
<dbReference type="SUPFAM" id="SSF51197">
    <property type="entry name" value="Clavaminate synthase-like"/>
    <property type="match status" value="1"/>
</dbReference>
<dbReference type="GO" id="GO:0006357">
    <property type="term" value="P:regulation of transcription by RNA polymerase II"/>
    <property type="evidence" value="ECO:0007669"/>
    <property type="project" value="TreeGrafter"/>
</dbReference>
<feature type="region of interest" description="Disordered" evidence="9">
    <location>
        <begin position="162"/>
        <end position="209"/>
    </location>
</feature>
<evidence type="ECO:0000256" key="8">
    <source>
        <dbReference type="ARBA" id="ARBA00047648"/>
    </source>
</evidence>
<keyword evidence="5" id="KW-0408">Iron</keyword>
<dbReference type="Gene3D" id="2.60.120.650">
    <property type="entry name" value="Cupin"/>
    <property type="match status" value="1"/>
</dbReference>
<feature type="compositionally biased region" description="Basic residues" evidence="9">
    <location>
        <begin position="307"/>
        <end position="318"/>
    </location>
</feature>
<dbReference type="GO" id="GO:0000785">
    <property type="term" value="C:chromatin"/>
    <property type="evidence" value="ECO:0007669"/>
    <property type="project" value="TreeGrafter"/>
</dbReference>
<evidence type="ECO:0000313" key="11">
    <source>
        <dbReference type="EMBL" id="KOB78501.1"/>
    </source>
</evidence>